<name>A0A820FP60_9BILA</name>
<sequence>DDEHIAFYGRAKTYKVLKQFDKALTDIEQVILLKPYWAKGYYCRSEILFEMKCFTPALLSSLQGLTIDPDDQIGKQIMARHLHTVLHNNDDKQDVTKAENDLNMFPSTNNTNKQVMTSNACDSKLHMCKSTPLTPCLCALFDSEHINARDYDCSICVNLIWFPITTPCGHIFCR</sequence>
<comment type="caution">
    <text evidence="1">The sequence shown here is derived from an EMBL/GenBank/DDBJ whole genome shotgun (WGS) entry which is preliminary data.</text>
</comment>
<evidence type="ECO:0000313" key="2">
    <source>
        <dbReference type="Proteomes" id="UP000663881"/>
    </source>
</evidence>
<gene>
    <name evidence="1" type="ORF">OKA104_LOCUS44404</name>
</gene>
<dbReference type="InterPro" id="IPR013083">
    <property type="entry name" value="Znf_RING/FYVE/PHD"/>
</dbReference>
<dbReference type="InterPro" id="IPR019734">
    <property type="entry name" value="TPR_rpt"/>
</dbReference>
<dbReference type="Gene3D" id="1.25.40.10">
    <property type="entry name" value="Tetratricopeptide repeat domain"/>
    <property type="match status" value="1"/>
</dbReference>
<dbReference type="InterPro" id="IPR011990">
    <property type="entry name" value="TPR-like_helical_dom_sf"/>
</dbReference>
<organism evidence="1 2">
    <name type="scientific">Adineta steineri</name>
    <dbReference type="NCBI Taxonomy" id="433720"/>
    <lineage>
        <taxon>Eukaryota</taxon>
        <taxon>Metazoa</taxon>
        <taxon>Spiralia</taxon>
        <taxon>Gnathifera</taxon>
        <taxon>Rotifera</taxon>
        <taxon>Eurotatoria</taxon>
        <taxon>Bdelloidea</taxon>
        <taxon>Adinetida</taxon>
        <taxon>Adinetidae</taxon>
        <taxon>Adineta</taxon>
    </lineage>
</organism>
<dbReference type="Gene3D" id="3.30.40.10">
    <property type="entry name" value="Zinc/RING finger domain, C3HC4 (zinc finger)"/>
    <property type="match status" value="1"/>
</dbReference>
<dbReference type="SUPFAM" id="SSF57850">
    <property type="entry name" value="RING/U-box"/>
    <property type="match status" value="1"/>
</dbReference>
<reference evidence="1" key="1">
    <citation type="submission" date="2021-02" db="EMBL/GenBank/DDBJ databases">
        <authorList>
            <person name="Nowell W R."/>
        </authorList>
    </citation>
    <scope>NUCLEOTIDE SEQUENCE</scope>
</reference>
<dbReference type="EMBL" id="CAJOAY010013485">
    <property type="protein sequence ID" value="CAF4266153.1"/>
    <property type="molecule type" value="Genomic_DNA"/>
</dbReference>
<dbReference type="GO" id="GO:0061630">
    <property type="term" value="F:ubiquitin protein ligase activity"/>
    <property type="evidence" value="ECO:0007669"/>
    <property type="project" value="TreeGrafter"/>
</dbReference>
<evidence type="ECO:0000313" key="1">
    <source>
        <dbReference type="EMBL" id="CAF4266153.1"/>
    </source>
</evidence>
<dbReference type="Proteomes" id="UP000663881">
    <property type="component" value="Unassembled WGS sequence"/>
</dbReference>
<dbReference type="SMART" id="SM00028">
    <property type="entry name" value="TPR"/>
    <property type="match status" value="2"/>
</dbReference>
<proteinExistence type="predicted"/>
<feature type="non-terminal residue" evidence="1">
    <location>
        <position position="1"/>
    </location>
</feature>
<dbReference type="SUPFAM" id="SSF48452">
    <property type="entry name" value="TPR-like"/>
    <property type="match status" value="1"/>
</dbReference>
<accession>A0A820FP60</accession>
<protein>
    <submittedName>
        <fullName evidence="1">Uncharacterized protein</fullName>
    </submittedName>
</protein>
<dbReference type="AlphaFoldDB" id="A0A820FP60"/>
<dbReference type="PANTHER" id="PTHR23327">
    <property type="entry name" value="RING FINGER PROTEIN 127"/>
    <property type="match status" value="1"/>
</dbReference>
<dbReference type="PANTHER" id="PTHR23327:SF42">
    <property type="entry name" value="LON PEPTIDASE N-TERMINAL DOMAIN AND RING FINGER PROTEIN C14F5.10C"/>
    <property type="match status" value="1"/>
</dbReference>